<name>A0ACC1LJJ1_9FUNG</name>
<proteinExistence type="predicted"/>
<dbReference type="EMBL" id="JANBUP010000769">
    <property type="protein sequence ID" value="KAJ2810233.1"/>
    <property type="molecule type" value="Genomic_DNA"/>
</dbReference>
<reference evidence="1" key="1">
    <citation type="submission" date="2022-07" db="EMBL/GenBank/DDBJ databases">
        <title>Phylogenomic reconstructions and comparative analyses of Kickxellomycotina fungi.</title>
        <authorList>
            <person name="Reynolds N.K."/>
            <person name="Stajich J.E."/>
            <person name="Barry K."/>
            <person name="Grigoriev I.V."/>
            <person name="Crous P."/>
            <person name="Smith M.E."/>
        </authorList>
    </citation>
    <scope>NUCLEOTIDE SEQUENCE</scope>
    <source>
        <strain evidence="1">CBS 102833</strain>
    </source>
</reference>
<comment type="caution">
    <text evidence="1">The sequence shown here is derived from an EMBL/GenBank/DDBJ whole genome shotgun (WGS) entry which is preliminary data.</text>
</comment>
<sequence length="688" mass="72093">MPATTCTSGSAAEPAIAGSGSIAQLAASTPALSASSDLPASSNAAALSMANFYEFTTMPSQRNTNDIMNSSNLVGNSTSFDDQLQHSWMQAFMAQSGALYQPAPANNYALAHPTADGSPRAGNVQTAGEFQTQSSDSDSDDISKSLSYLLNQHINQSGSTSAVSSQYHSRQQSGLMLPHSTGGSINYGSALSSMLEMGYDGGRRVISMPNPLDSLSLDLPIHPPHSLPPQSVVQPMLGLVPGHLMGGKNPAAMSYASATPAGTSTPQFNFFSGNSGLHLPPAASRAMTRPGGECMSSFLEFGHSGMTFATPTSFNPNQPPIRSNIVVPPPSIDHDASKSALGITTGKHGTSTAAAVTRGTKRSVSDSVETPKGASTRSRRGRPPVAKNTAVAITRASVAGSKHPTLVESKLEFKPKGGVVSQDSVFQSPHSAVHSAFATPSMHSVLGTPSGMSTPTLVSAVSALIPHRVDRQLAEASRPLFFVRPRTSEEQPRRRKRRCVSSGASLSHSTKSNDNILTGIGAGIGAKPGECDPEEPNLQWQRISEQRRRDAMRENFDLLKRMLPQGYMASDDGRELARPVLLARFLRWVDDTLIEMESLKGEVAHLRLAAAASQDSSGAVTELWQQQAGKAAAGGAGGVADAALSCRHHTPPLPPPSSDSSTCAPVSATPIPEFGQLPNTLGLSNANF</sequence>
<keyword evidence="2" id="KW-1185">Reference proteome</keyword>
<dbReference type="Proteomes" id="UP001140096">
    <property type="component" value="Unassembled WGS sequence"/>
</dbReference>
<evidence type="ECO:0000313" key="1">
    <source>
        <dbReference type="EMBL" id="KAJ2810233.1"/>
    </source>
</evidence>
<gene>
    <name evidence="1" type="ORF">H4S07_002785</name>
</gene>
<protein>
    <submittedName>
        <fullName evidence="1">Uncharacterized protein</fullName>
    </submittedName>
</protein>
<evidence type="ECO:0000313" key="2">
    <source>
        <dbReference type="Proteomes" id="UP001140096"/>
    </source>
</evidence>
<organism evidence="1 2">
    <name type="scientific">Coemansia furcata</name>
    <dbReference type="NCBI Taxonomy" id="417177"/>
    <lineage>
        <taxon>Eukaryota</taxon>
        <taxon>Fungi</taxon>
        <taxon>Fungi incertae sedis</taxon>
        <taxon>Zoopagomycota</taxon>
        <taxon>Kickxellomycotina</taxon>
        <taxon>Kickxellomycetes</taxon>
        <taxon>Kickxellales</taxon>
        <taxon>Kickxellaceae</taxon>
        <taxon>Coemansia</taxon>
    </lineage>
</organism>
<accession>A0ACC1LJJ1</accession>